<feature type="region of interest" description="Disordered" evidence="1">
    <location>
        <begin position="258"/>
        <end position="306"/>
    </location>
</feature>
<evidence type="ECO:0000313" key="4">
    <source>
        <dbReference type="Proteomes" id="UP000292665"/>
    </source>
</evidence>
<dbReference type="InterPro" id="IPR041131">
    <property type="entry name" value="MuF_C"/>
</dbReference>
<feature type="domain" description="Phage MuF C-terminal" evidence="2">
    <location>
        <begin position="118"/>
        <end position="220"/>
    </location>
</feature>
<dbReference type="RefSeq" id="WP_129795038.1">
    <property type="nucleotide sequence ID" value="NZ_RCYR01000040.1"/>
</dbReference>
<evidence type="ECO:0000313" key="3">
    <source>
        <dbReference type="EMBL" id="RYS76842.1"/>
    </source>
</evidence>
<evidence type="ECO:0000256" key="1">
    <source>
        <dbReference type="SAM" id="MobiDB-lite"/>
    </source>
</evidence>
<dbReference type="Proteomes" id="UP000292665">
    <property type="component" value="Unassembled WGS sequence"/>
</dbReference>
<sequence>MPDEMNKREVILTIREYENSVAMSDGERVTYLDPRGGVHLKDGDDKALEYMGHAAKCAEYLRFGDEVDAVTCGEYPRSSAVKFCDTPELFVQAGFRPLPMLYTQRHLRDAIRPKSSYDPHRHGLTVEQMKRLPELMEHPVMLCDSPAREDTMLVVLCDVDCDDLPLIMAVRPDGRGYYEAGEIETNFILAVYGRTNFPRYFDNLITPDRVVYYDEERGRELNALAKLHLLRSHIVEPDLNRTIIRCPQCIVKSETAGQEGYRLESKAKEARDSSAKLASEHDSQMSRDSAIEKITEKEETHETGNR</sequence>
<dbReference type="EMBL" id="RCYR01000040">
    <property type="protein sequence ID" value="RYS76842.1"/>
    <property type="molecule type" value="Genomic_DNA"/>
</dbReference>
<name>A0A4V1Y9W6_9FIRM</name>
<organism evidence="3 4">
    <name type="scientific">[Ruminococcus] torques</name>
    <dbReference type="NCBI Taxonomy" id="33039"/>
    <lineage>
        <taxon>Bacteria</taxon>
        <taxon>Bacillati</taxon>
        <taxon>Bacillota</taxon>
        <taxon>Clostridia</taxon>
        <taxon>Lachnospirales</taxon>
        <taxon>Lachnospiraceae</taxon>
        <taxon>Mediterraneibacter</taxon>
    </lineage>
</organism>
<comment type="caution">
    <text evidence="3">The sequence shown here is derived from an EMBL/GenBank/DDBJ whole genome shotgun (WGS) entry which is preliminary data.</text>
</comment>
<dbReference type="AlphaFoldDB" id="A0A4V1Y9W6"/>
<gene>
    <name evidence="3" type="ORF">EAI93_12855</name>
</gene>
<accession>A0A4V1Y9W6</accession>
<dbReference type="Pfam" id="PF18819">
    <property type="entry name" value="MuF_C"/>
    <property type="match status" value="1"/>
</dbReference>
<evidence type="ECO:0000259" key="2">
    <source>
        <dbReference type="Pfam" id="PF18819"/>
    </source>
</evidence>
<protein>
    <recommendedName>
        <fullName evidence="2">Phage MuF C-terminal domain-containing protein</fullName>
    </recommendedName>
</protein>
<proteinExistence type="predicted"/>
<feature type="compositionally biased region" description="Basic and acidic residues" evidence="1">
    <location>
        <begin position="261"/>
        <end position="306"/>
    </location>
</feature>
<reference evidence="3 4" key="1">
    <citation type="journal article" date="2019" name="Science, e1252229">
        <title>Invertible promoters mediate bacterial phase variation, antibiotic resistance, and host adaptation in the gut.</title>
        <authorList>
            <person name="Jiang X."/>
            <person name="Hall A.B."/>
            <person name="Arthur T.D."/>
            <person name="Plichta D.R."/>
            <person name="Covington C.T."/>
            <person name="Poyet M."/>
            <person name="Crothers J."/>
            <person name="Moses P.L."/>
            <person name="Tolonen A.C."/>
            <person name="Vlamakis H."/>
            <person name="Alm E.J."/>
            <person name="Xavier R.J."/>
        </authorList>
    </citation>
    <scope>NUCLEOTIDE SEQUENCE [LARGE SCALE GENOMIC DNA]</scope>
    <source>
        <strain evidence="4">aa_0143</strain>
    </source>
</reference>